<organism evidence="4 5">
    <name type="scientific">Aspergillus brasiliensis</name>
    <dbReference type="NCBI Taxonomy" id="319629"/>
    <lineage>
        <taxon>Eukaryota</taxon>
        <taxon>Fungi</taxon>
        <taxon>Dikarya</taxon>
        <taxon>Ascomycota</taxon>
        <taxon>Pezizomycotina</taxon>
        <taxon>Eurotiomycetes</taxon>
        <taxon>Eurotiomycetidae</taxon>
        <taxon>Eurotiales</taxon>
        <taxon>Aspergillaceae</taxon>
        <taxon>Aspergillus</taxon>
        <taxon>Aspergillus subgen. Circumdati</taxon>
    </lineage>
</organism>
<evidence type="ECO:0000313" key="5">
    <source>
        <dbReference type="Proteomes" id="UP001143548"/>
    </source>
</evidence>
<dbReference type="EMBL" id="BROQ01000025">
    <property type="protein sequence ID" value="GKZ20042.1"/>
    <property type="molecule type" value="Genomic_DNA"/>
</dbReference>
<comment type="caution">
    <text evidence="4">The sequence shown here is derived from an EMBL/GenBank/DDBJ whole genome shotgun (WGS) entry which is preliminary data.</text>
</comment>
<dbReference type="Gene3D" id="3.40.50.720">
    <property type="entry name" value="NAD(P)-binding Rossmann-like Domain"/>
    <property type="match status" value="1"/>
</dbReference>
<evidence type="ECO:0000256" key="1">
    <source>
        <dbReference type="ARBA" id="ARBA00006484"/>
    </source>
</evidence>
<keyword evidence="2" id="KW-0521">NADP</keyword>
<dbReference type="PRINTS" id="PR00081">
    <property type="entry name" value="GDHRDH"/>
</dbReference>
<sequence>MSDSQIDPDQFTRAGSITQKYYRDVYPTIDPSRPELSQKDKVTIVTGAGKGIGRAIARAHAQAGVKGLVLVTQSAQSGEETKAVLKAEFPSVEVLSLPTDITDEKAIAQTFETVKNHFGTAHTLINNAGVFASTAPIAQSDSSTWWKDFEVNVRGTYLVTAAYLRLIANESADFQPTVVNFISTISLTPPGLSSYFISKLAVAKFTEFVTAENPQVATYSLSPGIVHTSMTLDAFVPFAKDTGMFTSMIPGNFEDLRLTLTNFPWSGIAELPGAVTVYLAAKRPQYLNGRHLSCNWDLGELEAQETELSSSEKLKLGQFI</sequence>
<evidence type="ECO:0000256" key="2">
    <source>
        <dbReference type="ARBA" id="ARBA00022857"/>
    </source>
</evidence>
<dbReference type="GO" id="GO:0016616">
    <property type="term" value="F:oxidoreductase activity, acting on the CH-OH group of donors, NAD or NADP as acceptor"/>
    <property type="evidence" value="ECO:0007669"/>
    <property type="project" value="TreeGrafter"/>
</dbReference>
<comment type="similarity">
    <text evidence="1">Belongs to the short-chain dehydrogenases/reductases (SDR) family.</text>
</comment>
<dbReference type="InterPro" id="IPR002347">
    <property type="entry name" value="SDR_fam"/>
</dbReference>
<dbReference type="PANTHER" id="PTHR42760">
    <property type="entry name" value="SHORT-CHAIN DEHYDROGENASES/REDUCTASES FAMILY MEMBER"/>
    <property type="match status" value="1"/>
</dbReference>
<protein>
    <recommendedName>
        <fullName evidence="6">NAD(P)-binding protein</fullName>
    </recommendedName>
</protein>
<dbReference type="SUPFAM" id="SSF51735">
    <property type="entry name" value="NAD(P)-binding Rossmann-fold domains"/>
    <property type="match status" value="1"/>
</dbReference>
<dbReference type="CDD" id="cd05233">
    <property type="entry name" value="SDR_c"/>
    <property type="match status" value="1"/>
</dbReference>
<gene>
    <name evidence="4" type="ORF">AbraCBS73388_005218</name>
</gene>
<name>A0A9W5YN50_9EURO</name>
<dbReference type="PANTHER" id="PTHR42760:SF37">
    <property type="entry name" value="CLAVALDEHYDE DEHYDROGENASE"/>
    <property type="match status" value="1"/>
</dbReference>
<dbReference type="Proteomes" id="UP001143548">
    <property type="component" value="Unassembled WGS sequence"/>
</dbReference>
<accession>A0A9W5YN50</accession>
<evidence type="ECO:0008006" key="6">
    <source>
        <dbReference type="Google" id="ProtNLM"/>
    </source>
</evidence>
<evidence type="ECO:0000313" key="4">
    <source>
        <dbReference type="EMBL" id="GKZ20042.1"/>
    </source>
</evidence>
<reference evidence="4" key="1">
    <citation type="submission" date="2022-07" db="EMBL/GenBank/DDBJ databases">
        <title>Taxonomy of Aspergillus series Nigri: significant species reduction supported by multi-species coalescent approaches.</title>
        <authorList>
            <person name="Bian C."/>
            <person name="Kusuya Y."/>
            <person name="Sklenar F."/>
            <person name="D'hooge E."/>
            <person name="Yaguchi T."/>
            <person name="Takahashi H."/>
            <person name="Hubka V."/>
        </authorList>
    </citation>
    <scope>NUCLEOTIDE SEQUENCE</scope>
    <source>
        <strain evidence="4">CBS 733.88</strain>
    </source>
</reference>
<dbReference type="InterPro" id="IPR036291">
    <property type="entry name" value="NAD(P)-bd_dom_sf"/>
</dbReference>
<proteinExistence type="inferred from homology"/>
<dbReference type="Pfam" id="PF00106">
    <property type="entry name" value="adh_short"/>
    <property type="match status" value="1"/>
</dbReference>
<dbReference type="AlphaFoldDB" id="A0A9W5YN50"/>
<evidence type="ECO:0000256" key="3">
    <source>
        <dbReference type="ARBA" id="ARBA00023002"/>
    </source>
</evidence>
<keyword evidence="3" id="KW-0560">Oxidoreductase</keyword>